<protein>
    <submittedName>
        <fullName evidence="6">Flavin reductase family protein</fullName>
    </submittedName>
</protein>
<evidence type="ECO:0000313" key="7">
    <source>
        <dbReference type="Proteomes" id="UP000318864"/>
    </source>
</evidence>
<evidence type="ECO:0000259" key="5">
    <source>
        <dbReference type="SMART" id="SM00903"/>
    </source>
</evidence>
<proteinExistence type="inferred from homology"/>
<feature type="domain" description="Flavin reductase like" evidence="5">
    <location>
        <begin position="18"/>
        <end position="168"/>
    </location>
</feature>
<dbReference type="RefSeq" id="WP_141465521.1">
    <property type="nucleotide sequence ID" value="NZ_RBZW01000044.1"/>
</dbReference>
<evidence type="ECO:0000313" key="6">
    <source>
        <dbReference type="EMBL" id="THE64053.1"/>
    </source>
</evidence>
<evidence type="ECO:0000256" key="4">
    <source>
        <dbReference type="ARBA" id="ARBA00038054"/>
    </source>
</evidence>
<dbReference type="Pfam" id="PF01613">
    <property type="entry name" value="Flavin_Reduct"/>
    <property type="match status" value="1"/>
</dbReference>
<keyword evidence="7" id="KW-1185">Reference proteome</keyword>
<comment type="cofactor">
    <cofactor evidence="1">
        <name>FMN</name>
        <dbReference type="ChEBI" id="CHEBI:58210"/>
    </cofactor>
</comment>
<dbReference type="SUPFAM" id="SSF50475">
    <property type="entry name" value="FMN-binding split barrel"/>
    <property type="match status" value="1"/>
</dbReference>
<dbReference type="PANTHER" id="PTHR33798">
    <property type="entry name" value="FLAVOPROTEIN OXYGENASE"/>
    <property type="match status" value="1"/>
</dbReference>
<dbReference type="InterPro" id="IPR012349">
    <property type="entry name" value="Split_barrel_FMN-bd"/>
</dbReference>
<name>A0A4S3TLD7_9EURY</name>
<dbReference type="EMBL" id="RBZW01000044">
    <property type="protein sequence ID" value="THE64053.1"/>
    <property type="molecule type" value="Genomic_DNA"/>
</dbReference>
<keyword evidence="2" id="KW-0285">Flavoprotein</keyword>
<dbReference type="AlphaFoldDB" id="A0A4S3TLD7"/>
<organism evidence="6 7">
    <name type="scientific">Salinadaptatus halalkaliphilus</name>
    <dbReference type="NCBI Taxonomy" id="2419781"/>
    <lineage>
        <taxon>Archaea</taxon>
        <taxon>Methanobacteriati</taxon>
        <taxon>Methanobacteriota</taxon>
        <taxon>Stenosarchaea group</taxon>
        <taxon>Halobacteria</taxon>
        <taxon>Halobacteriales</taxon>
        <taxon>Natrialbaceae</taxon>
        <taxon>Salinadaptatus</taxon>
    </lineage>
</organism>
<dbReference type="Gene3D" id="2.30.110.10">
    <property type="entry name" value="Electron Transport, Fmn-binding Protein, Chain A"/>
    <property type="match status" value="1"/>
</dbReference>
<dbReference type="Proteomes" id="UP000318864">
    <property type="component" value="Unassembled WGS sequence"/>
</dbReference>
<dbReference type="InterPro" id="IPR002563">
    <property type="entry name" value="Flavin_Rdtase-like_dom"/>
</dbReference>
<dbReference type="OrthoDB" id="8522at2157"/>
<evidence type="ECO:0000256" key="2">
    <source>
        <dbReference type="ARBA" id="ARBA00022630"/>
    </source>
</evidence>
<reference evidence="6 7" key="1">
    <citation type="submission" date="2018-10" db="EMBL/GenBank/DDBJ databases">
        <title>Natronolimnobius sp. XQ-INN 246 isolated from Inner Mongolia Autonomous Region of China.</title>
        <authorList>
            <person name="Xue Q."/>
        </authorList>
    </citation>
    <scope>NUCLEOTIDE SEQUENCE [LARGE SCALE GENOMIC DNA]</scope>
    <source>
        <strain evidence="6 7">XQ-INN 246</strain>
    </source>
</reference>
<evidence type="ECO:0000256" key="1">
    <source>
        <dbReference type="ARBA" id="ARBA00001917"/>
    </source>
</evidence>
<keyword evidence="3" id="KW-0288">FMN</keyword>
<evidence type="ECO:0000256" key="3">
    <source>
        <dbReference type="ARBA" id="ARBA00022643"/>
    </source>
</evidence>
<accession>A0A4S3TLD7</accession>
<comment type="caution">
    <text evidence="6">The sequence shown here is derived from an EMBL/GenBank/DDBJ whole genome shotgun (WGS) entry which is preliminary data.</text>
</comment>
<gene>
    <name evidence="6" type="ORF">D8Y22_15115</name>
</gene>
<dbReference type="PANTHER" id="PTHR33798:SF5">
    <property type="entry name" value="FLAVIN REDUCTASE LIKE DOMAIN-CONTAINING PROTEIN"/>
    <property type="match status" value="1"/>
</dbReference>
<comment type="similarity">
    <text evidence="4">Belongs to the flavoredoxin family.</text>
</comment>
<sequence length="195" mass="21387">MHIDPRDDSASLYRTLTGLVVPRPIGWISTRSEDGVDNLAPYSFFNAVSVDPPILMFSPVDRPDGLSDTTVNVRETEAFVVNLVTHEFAEAMNQTSAELPSTESEFDHADLERAPSERVDPPRVAGVAAAFECELYDIIDVGSNSVVLGEAVSIHVRDDITTDGKVDTSKLEIVGRLAGGAYDWTTDRFEMERPD</sequence>
<dbReference type="GO" id="GO:0010181">
    <property type="term" value="F:FMN binding"/>
    <property type="evidence" value="ECO:0007669"/>
    <property type="project" value="InterPro"/>
</dbReference>
<dbReference type="SMART" id="SM00903">
    <property type="entry name" value="Flavin_Reduct"/>
    <property type="match status" value="1"/>
</dbReference>